<proteinExistence type="predicted"/>
<dbReference type="SUPFAM" id="SSF53795">
    <property type="entry name" value="PEP carboxykinase-like"/>
    <property type="match status" value="1"/>
</dbReference>
<accession>A0A917HTK3</accession>
<dbReference type="AlphaFoldDB" id="A0A917HTK3"/>
<evidence type="ECO:0000313" key="1">
    <source>
        <dbReference type="EMBL" id="GGG89932.1"/>
    </source>
</evidence>
<dbReference type="Gene3D" id="3.40.50.300">
    <property type="entry name" value="P-loop containing nucleotide triphosphate hydrolases"/>
    <property type="match status" value="1"/>
</dbReference>
<reference evidence="1" key="2">
    <citation type="submission" date="2020-09" db="EMBL/GenBank/DDBJ databases">
        <authorList>
            <person name="Sun Q."/>
            <person name="Zhou Y."/>
        </authorList>
    </citation>
    <scope>NUCLEOTIDE SEQUENCE</scope>
    <source>
        <strain evidence="1">CGMCC 1.15763</strain>
    </source>
</reference>
<evidence type="ECO:0000313" key="2">
    <source>
        <dbReference type="Proteomes" id="UP000633278"/>
    </source>
</evidence>
<dbReference type="InterPro" id="IPR027417">
    <property type="entry name" value="P-loop_NTPase"/>
</dbReference>
<organism evidence="1 2">
    <name type="scientific">Polaribacter pacificus</name>
    <dbReference type="NCBI Taxonomy" id="1775173"/>
    <lineage>
        <taxon>Bacteria</taxon>
        <taxon>Pseudomonadati</taxon>
        <taxon>Bacteroidota</taxon>
        <taxon>Flavobacteriia</taxon>
        <taxon>Flavobacteriales</taxon>
        <taxon>Flavobacteriaceae</taxon>
    </lineage>
</organism>
<keyword evidence="2" id="KW-1185">Reference proteome</keyword>
<reference evidence="1" key="1">
    <citation type="journal article" date="2014" name="Int. J. Syst. Evol. Microbiol.">
        <title>Complete genome sequence of Corynebacterium casei LMG S-19264T (=DSM 44701T), isolated from a smear-ripened cheese.</title>
        <authorList>
            <consortium name="US DOE Joint Genome Institute (JGI-PGF)"/>
            <person name="Walter F."/>
            <person name="Albersmeier A."/>
            <person name="Kalinowski J."/>
            <person name="Ruckert C."/>
        </authorList>
    </citation>
    <scope>NUCLEOTIDE SEQUENCE</scope>
    <source>
        <strain evidence="1">CGMCC 1.15763</strain>
    </source>
</reference>
<comment type="caution">
    <text evidence="1">The sequence shown here is derived from an EMBL/GenBank/DDBJ whole genome shotgun (WGS) entry which is preliminary data.</text>
</comment>
<protein>
    <submittedName>
        <fullName evidence="1">Uncharacterized protein</fullName>
    </submittedName>
</protein>
<name>A0A917HTK3_9FLAO</name>
<dbReference type="Proteomes" id="UP000633278">
    <property type="component" value="Unassembled WGS sequence"/>
</dbReference>
<gene>
    <name evidence="1" type="ORF">GCM10011416_03100</name>
</gene>
<sequence>MILTNQLYFKKWKGKTIVWFKASNTYVIFEQFTAQLIQKLHTETPIDQIVKDCARQLKIPQKIAALFLIDLQKMLQNQTEKTVKDSNANFNKEALPNHFHSRKYYQFYKTTICIYYETNSIELLIHPKFAHLELETNPKSALVYHLYQKNKQFVFAKNNRIIGSWSKIKSHFFQGKVFMHILMDMYQKTERDWLAVFHASAIQDKKEVILLLGDSGNGKSTSLALLNAAGFESVADDFVPIDSKKKIHVYPAAISIKKTSYNTLAPLYPQLKKAQEYQLSNRSKTVRYLFPKNINYKKKYPCKALVFIKYDTKVDLELKVLSKTEALEQLVPDSWISSQKTNVAIFLDWFLAVPAYQLCYSNNLKMLNTITKIFNDEL</sequence>
<dbReference type="EMBL" id="BMJW01000001">
    <property type="protein sequence ID" value="GGG89932.1"/>
    <property type="molecule type" value="Genomic_DNA"/>
</dbReference>
<dbReference type="RefSeq" id="WP_188597513.1">
    <property type="nucleotide sequence ID" value="NZ_BMJW01000001.1"/>
</dbReference>